<dbReference type="AlphaFoldDB" id="A0AAN6Z5C9"/>
<dbReference type="GeneID" id="87823736"/>
<name>A0AAN6Z5C9_9PEZI</name>
<evidence type="ECO:0000313" key="3">
    <source>
        <dbReference type="Proteomes" id="UP001302602"/>
    </source>
</evidence>
<accession>A0AAN6Z5C9</accession>
<dbReference type="RefSeq" id="XP_062648984.1">
    <property type="nucleotide sequence ID" value="XM_062786966.1"/>
</dbReference>
<evidence type="ECO:0000313" key="2">
    <source>
        <dbReference type="EMBL" id="KAK4125213.1"/>
    </source>
</evidence>
<dbReference type="Proteomes" id="UP001302602">
    <property type="component" value="Unassembled WGS sequence"/>
</dbReference>
<reference evidence="2" key="1">
    <citation type="journal article" date="2023" name="Mol. Phylogenet. Evol.">
        <title>Genome-scale phylogeny and comparative genomics of the fungal order Sordariales.</title>
        <authorList>
            <person name="Hensen N."/>
            <person name="Bonometti L."/>
            <person name="Westerberg I."/>
            <person name="Brannstrom I.O."/>
            <person name="Guillou S."/>
            <person name="Cros-Aarteil S."/>
            <person name="Calhoun S."/>
            <person name="Haridas S."/>
            <person name="Kuo A."/>
            <person name="Mondo S."/>
            <person name="Pangilinan J."/>
            <person name="Riley R."/>
            <person name="LaButti K."/>
            <person name="Andreopoulos B."/>
            <person name="Lipzen A."/>
            <person name="Chen C."/>
            <person name="Yan M."/>
            <person name="Daum C."/>
            <person name="Ng V."/>
            <person name="Clum A."/>
            <person name="Steindorff A."/>
            <person name="Ohm R.A."/>
            <person name="Martin F."/>
            <person name="Silar P."/>
            <person name="Natvig D.O."/>
            <person name="Lalanne C."/>
            <person name="Gautier V."/>
            <person name="Ament-Velasquez S.L."/>
            <person name="Kruys A."/>
            <person name="Hutchinson M.I."/>
            <person name="Powell A.J."/>
            <person name="Barry K."/>
            <person name="Miller A.N."/>
            <person name="Grigoriev I.V."/>
            <person name="Debuchy R."/>
            <person name="Gladieux P."/>
            <person name="Hiltunen Thoren M."/>
            <person name="Johannesson H."/>
        </authorList>
    </citation>
    <scope>NUCLEOTIDE SEQUENCE</scope>
    <source>
        <strain evidence="2">CBS 731.68</strain>
    </source>
</reference>
<keyword evidence="3" id="KW-1185">Reference proteome</keyword>
<gene>
    <name evidence="2" type="ORF">N657DRAFT_359626</name>
</gene>
<proteinExistence type="predicted"/>
<feature type="region of interest" description="Disordered" evidence="1">
    <location>
        <begin position="1"/>
        <end position="22"/>
    </location>
</feature>
<dbReference type="EMBL" id="MU853226">
    <property type="protein sequence ID" value="KAK4125213.1"/>
    <property type="molecule type" value="Genomic_DNA"/>
</dbReference>
<sequence>MQSSCPSAGCTGGYKRAQRGCGPCSRQIRHMDRQAASRQDIYSLFVLPVRASREARCLSAKHVRRWRRYGKRGMNGDGDVVGTAAFCGAGSQQINGFGFGLGRAGG</sequence>
<protein>
    <submittedName>
        <fullName evidence="2">Uncharacterized protein</fullName>
    </submittedName>
</protein>
<reference evidence="2" key="2">
    <citation type="submission" date="2023-05" db="EMBL/GenBank/DDBJ databases">
        <authorList>
            <consortium name="Lawrence Berkeley National Laboratory"/>
            <person name="Steindorff A."/>
            <person name="Hensen N."/>
            <person name="Bonometti L."/>
            <person name="Westerberg I."/>
            <person name="Brannstrom I.O."/>
            <person name="Guillou S."/>
            <person name="Cros-Aarteil S."/>
            <person name="Calhoun S."/>
            <person name="Haridas S."/>
            <person name="Kuo A."/>
            <person name="Mondo S."/>
            <person name="Pangilinan J."/>
            <person name="Riley R."/>
            <person name="Labutti K."/>
            <person name="Andreopoulos B."/>
            <person name="Lipzen A."/>
            <person name="Chen C."/>
            <person name="Yanf M."/>
            <person name="Daum C."/>
            <person name="Ng V."/>
            <person name="Clum A."/>
            <person name="Ohm R."/>
            <person name="Martin F."/>
            <person name="Silar P."/>
            <person name="Natvig D."/>
            <person name="Lalanne C."/>
            <person name="Gautier V."/>
            <person name="Ament-Velasquez S.L."/>
            <person name="Kruys A."/>
            <person name="Hutchinson M.I."/>
            <person name="Powell A.J."/>
            <person name="Barry K."/>
            <person name="Miller A.N."/>
            <person name="Grigoriev I.V."/>
            <person name="Debuchy R."/>
            <person name="Gladieux P."/>
            <person name="Thoren M.H."/>
            <person name="Johannesson H."/>
        </authorList>
    </citation>
    <scope>NUCLEOTIDE SEQUENCE</scope>
    <source>
        <strain evidence="2">CBS 731.68</strain>
    </source>
</reference>
<evidence type="ECO:0000256" key="1">
    <source>
        <dbReference type="SAM" id="MobiDB-lite"/>
    </source>
</evidence>
<comment type="caution">
    <text evidence="2">The sequence shown here is derived from an EMBL/GenBank/DDBJ whole genome shotgun (WGS) entry which is preliminary data.</text>
</comment>
<organism evidence="2 3">
    <name type="scientific">Parathielavia appendiculata</name>
    <dbReference type="NCBI Taxonomy" id="2587402"/>
    <lineage>
        <taxon>Eukaryota</taxon>
        <taxon>Fungi</taxon>
        <taxon>Dikarya</taxon>
        <taxon>Ascomycota</taxon>
        <taxon>Pezizomycotina</taxon>
        <taxon>Sordariomycetes</taxon>
        <taxon>Sordariomycetidae</taxon>
        <taxon>Sordariales</taxon>
        <taxon>Chaetomiaceae</taxon>
        <taxon>Parathielavia</taxon>
    </lineage>
</organism>